<dbReference type="InterPro" id="IPR002563">
    <property type="entry name" value="Flavin_Rdtase-like_dom"/>
</dbReference>
<dbReference type="Proteomes" id="UP000712713">
    <property type="component" value="Unassembled WGS sequence"/>
</dbReference>
<dbReference type="InterPro" id="IPR012349">
    <property type="entry name" value="Split_barrel_FMN-bd"/>
</dbReference>
<evidence type="ECO:0000259" key="3">
    <source>
        <dbReference type="SMART" id="SM00903"/>
    </source>
</evidence>
<feature type="domain" description="Flavin reductase like" evidence="3">
    <location>
        <begin position="12"/>
        <end position="154"/>
    </location>
</feature>
<accession>A0A921JQS9</accession>
<dbReference type="GO" id="GO:0010181">
    <property type="term" value="F:FMN binding"/>
    <property type="evidence" value="ECO:0007669"/>
    <property type="project" value="InterPro"/>
</dbReference>
<sequence length="157" mass="17243">MDELQLSFRDAMAHVPSPVTVITTMVDGAPTGTTVSAFASLSIDPPMVFFALDNRGGMIDRVRESGRVGINLLAGDQSEIALRFARRDLPDRFAGLDWHEDEGLPRIDGAVAWLRCEELEFRPGGDHTVILGHVATAQTDGVSSLAYHLRQFRDLRP</sequence>
<proteinExistence type="inferred from homology"/>
<evidence type="ECO:0000256" key="1">
    <source>
        <dbReference type="ARBA" id="ARBA00008898"/>
    </source>
</evidence>
<dbReference type="AlphaFoldDB" id="A0A921JQS9"/>
<protein>
    <submittedName>
        <fullName evidence="4">Flavin reductase family protein</fullName>
    </submittedName>
</protein>
<name>A0A921JQS9_9ACTN</name>
<comment type="similarity">
    <text evidence="1">Belongs to the non-flavoprotein flavin reductase family.</text>
</comment>
<comment type="caution">
    <text evidence="4">The sequence shown here is derived from an EMBL/GenBank/DDBJ whole genome shotgun (WGS) entry which is preliminary data.</text>
</comment>
<dbReference type="PANTHER" id="PTHR30466:SF11">
    <property type="entry name" value="FLAVIN-DEPENDENT MONOOXYGENASE, REDUCTASE SUBUNIT HSAB"/>
    <property type="match status" value="1"/>
</dbReference>
<dbReference type="GO" id="GO:0042602">
    <property type="term" value="F:riboflavin reductase (NADPH) activity"/>
    <property type="evidence" value="ECO:0007669"/>
    <property type="project" value="TreeGrafter"/>
</dbReference>
<gene>
    <name evidence="4" type="ORF">K8V15_01865</name>
</gene>
<dbReference type="Pfam" id="PF01613">
    <property type="entry name" value="Flavin_Reduct"/>
    <property type="match status" value="1"/>
</dbReference>
<evidence type="ECO:0000256" key="2">
    <source>
        <dbReference type="ARBA" id="ARBA00023002"/>
    </source>
</evidence>
<dbReference type="Gene3D" id="2.30.110.10">
    <property type="entry name" value="Electron Transport, Fmn-binding Protein, Chain A"/>
    <property type="match status" value="1"/>
</dbReference>
<reference evidence="4" key="2">
    <citation type="submission" date="2021-09" db="EMBL/GenBank/DDBJ databases">
        <authorList>
            <person name="Gilroy R."/>
        </authorList>
    </citation>
    <scope>NUCLEOTIDE SEQUENCE</scope>
    <source>
        <strain evidence="4">ChiGjej3B3-7470</strain>
    </source>
</reference>
<dbReference type="SMART" id="SM00903">
    <property type="entry name" value="Flavin_Reduct"/>
    <property type="match status" value="1"/>
</dbReference>
<evidence type="ECO:0000313" key="4">
    <source>
        <dbReference type="EMBL" id="HJE50723.1"/>
    </source>
</evidence>
<reference evidence="4" key="1">
    <citation type="journal article" date="2021" name="PeerJ">
        <title>Extensive microbial diversity within the chicken gut microbiome revealed by metagenomics and culture.</title>
        <authorList>
            <person name="Gilroy R."/>
            <person name="Ravi A."/>
            <person name="Getino M."/>
            <person name="Pursley I."/>
            <person name="Horton D.L."/>
            <person name="Alikhan N.F."/>
            <person name="Baker D."/>
            <person name="Gharbi K."/>
            <person name="Hall N."/>
            <person name="Watson M."/>
            <person name="Adriaenssens E.M."/>
            <person name="Foster-Nyarko E."/>
            <person name="Jarju S."/>
            <person name="Secka A."/>
            <person name="Antonio M."/>
            <person name="Oren A."/>
            <person name="Chaudhuri R.R."/>
            <person name="La Ragione R."/>
            <person name="Hildebrand F."/>
            <person name="Pallen M.J."/>
        </authorList>
    </citation>
    <scope>NUCLEOTIDE SEQUENCE</scope>
    <source>
        <strain evidence="4">ChiGjej3B3-7470</strain>
    </source>
</reference>
<organism evidence="4 5">
    <name type="scientific">Tessaracoccus flavescens</name>
    <dbReference type="NCBI Taxonomy" id="399497"/>
    <lineage>
        <taxon>Bacteria</taxon>
        <taxon>Bacillati</taxon>
        <taxon>Actinomycetota</taxon>
        <taxon>Actinomycetes</taxon>
        <taxon>Propionibacteriales</taxon>
        <taxon>Propionibacteriaceae</taxon>
        <taxon>Tessaracoccus</taxon>
    </lineage>
</organism>
<dbReference type="SUPFAM" id="SSF50475">
    <property type="entry name" value="FMN-binding split barrel"/>
    <property type="match status" value="1"/>
</dbReference>
<evidence type="ECO:0000313" key="5">
    <source>
        <dbReference type="Proteomes" id="UP000712713"/>
    </source>
</evidence>
<dbReference type="EMBL" id="DYZF01000044">
    <property type="protein sequence ID" value="HJE50723.1"/>
    <property type="molecule type" value="Genomic_DNA"/>
</dbReference>
<keyword evidence="2" id="KW-0560">Oxidoreductase</keyword>
<dbReference type="InterPro" id="IPR050268">
    <property type="entry name" value="NADH-dep_flavin_reductase"/>
</dbReference>
<dbReference type="PANTHER" id="PTHR30466">
    <property type="entry name" value="FLAVIN REDUCTASE"/>
    <property type="match status" value="1"/>
</dbReference>